<keyword evidence="4" id="KW-1185">Reference proteome</keyword>
<protein>
    <submittedName>
        <fullName evidence="3">Uncharacterized protein</fullName>
    </submittedName>
</protein>
<dbReference type="RefSeq" id="WP_093992816.1">
    <property type="nucleotide sequence ID" value="NZ_FXZK01000005.1"/>
</dbReference>
<proteinExistence type="predicted"/>
<organism evidence="3 4">
    <name type="scientific">Flavimaricola marinus</name>
    <dbReference type="NCBI Taxonomy" id="1819565"/>
    <lineage>
        <taxon>Bacteria</taxon>
        <taxon>Pseudomonadati</taxon>
        <taxon>Pseudomonadota</taxon>
        <taxon>Alphaproteobacteria</taxon>
        <taxon>Rhodobacterales</taxon>
        <taxon>Paracoccaceae</taxon>
        <taxon>Flavimaricola</taxon>
    </lineage>
</organism>
<feature type="transmembrane region" description="Helical" evidence="2">
    <location>
        <begin position="46"/>
        <end position="65"/>
    </location>
</feature>
<keyword evidence="2" id="KW-0472">Membrane</keyword>
<name>A0A238LG69_9RHOB</name>
<dbReference type="AlphaFoldDB" id="A0A238LG69"/>
<feature type="region of interest" description="Disordered" evidence="1">
    <location>
        <begin position="82"/>
        <end position="133"/>
    </location>
</feature>
<sequence length="133" mass="13964">MFFTRLGRKFAILGLIAAGVCIYQAATLPSYSYRAGTLVPSSAKDMFWVLGISSLSGAVFLGILVEISETLLKLAGQEVVSKTQSDTRSDTGDGVAARLGKGIGATMARSTPTRGKVASQTGSRSADPFDKLR</sequence>
<keyword evidence="2" id="KW-0812">Transmembrane</keyword>
<dbReference type="Proteomes" id="UP000201613">
    <property type="component" value="Unassembled WGS sequence"/>
</dbReference>
<feature type="compositionally biased region" description="Polar residues" evidence="1">
    <location>
        <begin position="108"/>
        <end position="124"/>
    </location>
</feature>
<reference evidence="3 4" key="1">
    <citation type="submission" date="2017-05" db="EMBL/GenBank/DDBJ databases">
        <authorList>
            <person name="Song R."/>
            <person name="Chenine A.L."/>
            <person name="Ruprecht R.M."/>
        </authorList>
    </citation>
    <scope>NUCLEOTIDE SEQUENCE [LARGE SCALE GENOMIC DNA]</scope>
    <source>
        <strain evidence="3 4">CECT 8899</strain>
    </source>
</reference>
<accession>A0A238LG69</accession>
<keyword evidence="2" id="KW-1133">Transmembrane helix</keyword>
<evidence type="ECO:0000313" key="4">
    <source>
        <dbReference type="Proteomes" id="UP000201613"/>
    </source>
</evidence>
<evidence type="ECO:0000256" key="2">
    <source>
        <dbReference type="SAM" id="Phobius"/>
    </source>
</evidence>
<dbReference type="EMBL" id="FXZK01000005">
    <property type="protein sequence ID" value="SMY08631.1"/>
    <property type="molecule type" value="Genomic_DNA"/>
</dbReference>
<gene>
    <name evidence="3" type="ORF">LOM8899_02786</name>
</gene>
<evidence type="ECO:0000256" key="1">
    <source>
        <dbReference type="SAM" id="MobiDB-lite"/>
    </source>
</evidence>
<evidence type="ECO:0000313" key="3">
    <source>
        <dbReference type="EMBL" id="SMY08631.1"/>
    </source>
</evidence>